<comment type="caution">
    <text evidence="2">The sequence shown here is derived from an EMBL/GenBank/DDBJ whole genome shotgun (WGS) entry which is preliminary data.</text>
</comment>
<evidence type="ECO:0000313" key="2">
    <source>
        <dbReference type="EMBL" id="MBW4464186.1"/>
    </source>
</evidence>
<dbReference type="EMBL" id="JAHHHV010000007">
    <property type="protein sequence ID" value="MBW4464186.1"/>
    <property type="molecule type" value="Genomic_DNA"/>
</dbReference>
<dbReference type="InterPro" id="IPR045865">
    <property type="entry name" value="ACT-like_dom_sf"/>
</dbReference>
<accession>A0A951P751</accession>
<evidence type="ECO:0000259" key="1">
    <source>
        <dbReference type="PROSITE" id="PS51671"/>
    </source>
</evidence>
<protein>
    <submittedName>
        <fullName evidence="2">ACT domain-containing protein</fullName>
    </submittedName>
</protein>
<reference evidence="2" key="2">
    <citation type="journal article" date="2022" name="Microbiol. Resour. Announc.">
        <title>Metagenome Sequencing to Explore Phylogenomics of Terrestrial Cyanobacteria.</title>
        <authorList>
            <person name="Ward R.D."/>
            <person name="Stajich J.E."/>
            <person name="Johansen J.R."/>
            <person name="Huntemann M."/>
            <person name="Clum A."/>
            <person name="Foster B."/>
            <person name="Foster B."/>
            <person name="Roux S."/>
            <person name="Palaniappan K."/>
            <person name="Varghese N."/>
            <person name="Mukherjee S."/>
            <person name="Reddy T.B.K."/>
            <person name="Daum C."/>
            <person name="Copeland A."/>
            <person name="Chen I.A."/>
            <person name="Ivanova N.N."/>
            <person name="Kyrpides N.C."/>
            <person name="Shapiro N."/>
            <person name="Eloe-Fadrosh E.A."/>
            <person name="Pietrasiak N."/>
        </authorList>
    </citation>
    <scope>NUCLEOTIDE SEQUENCE</scope>
    <source>
        <strain evidence="2">GSE-TBD4-15B</strain>
    </source>
</reference>
<sequence>MAEQRWVFVVRCLDQSGVLSAVASVFANRGVSLEAILGSGIAATRAEDGRLILSFRATERKKDMLRRVLERLSAILQVAAYRHDDPQLRAIAVVKLLHPEQADLSAVLAETISQTAEAQTLLLTGSTVAIETVVQQLRQQELLLDLVMTAVTV</sequence>
<evidence type="ECO:0000313" key="3">
    <source>
        <dbReference type="Proteomes" id="UP000707356"/>
    </source>
</evidence>
<dbReference type="Pfam" id="PF01842">
    <property type="entry name" value="ACT"/>
    <property type="match status" value="1"/>
</dbReference>
<feature type="domain" description="ACT" evidence="1">
    <location>
        <begin position="7"/>
        <end position="91"/>
    </location>
</feature>
<name>A0A951P751_9CYAN</name>
<dbReference type="Proteomes" id="UP000707356">
    <property type="component" value="Unassembled WGS sequence"/>
</dbReference>
<proteinExistence type="predicted"/>
<dbReference type="PROSITE" id="PS51671">
    <property type="entry name" value="ACT"/>
    <property type="match status" value="1"/>
</dbReference>
<reference evidence="2" key="1">
    <citation type="submission" date="2021-05" db="EMBL/GenBank/DDBJ databases">
        <authorList>
            <person name="Pietrasiak N."/>
            <person name="Ward R."/>
            <person name="Stajich J.E."/>
            <person name="Kurbessoian T."/>
        </authorList>
    </citation>
    <scope>NUCLEOTIDE SEQUENCE</scope>
    <source>
        <strain evidence="2">GSE-TBD4-15B</strain>
    </source>
</reference>
<dbReference type="SUPFAM" id="SSF55021">
    <property type="entry name" value="ACT-like"/>
    <property type="match status" value="1"/>
</dbReference>
<dbReference type="InterPro" id="IPR002912">
    <property type="entry name" value="ACT_dom"/>
</dbReference>
<organism evidence="2 3">
    <name type="scientific">Pegethrix bostrychoides GSE-TBD4-15B</name>
    <dbReference type="NCBI Taxonomy" id="2839662"/>
    <lineage>
        <taxon>Bacteria</taxon>
        <taxon>Bacillati</taxon>
        <taxon>Cyanobacteriota</taxon>
        <taxon>Cyanophyceae</taxon>
        <taxon>Oculatellales</taxon>
        <taxon>Oculatellaceae</taxon>
        <taxon>Pegethrix</taxon>
    </lineage>
</organism>
<dbReference type="AlphaFoldDB" id="A0A951P751"/>
<dbReference type="Gene3D" id="3.30.70.260">
    <property type="match status" value="1"/>
</dbReference>
<gene>
    <name evidence="2" type="ORF">KME07_01945</name>
</gene>